<proteinExistence type="predicted"/>
<feature type="compositionally biased region" description="Pro residues" evidence="1">
    <location>
        <begin position="51"/>
        <end position="92"/>
    </location>
</feature>
<feature type="compositionally biased region" description="Pro residues" evidence="1">
    <location>
        <begin position="35"/>
        <end position="44"/>
    </location>
</feature>
<feature type="region of interest" description="Disordered" evidence="1">
    <location>
        <begin position="287"/>
        <end position="322"/>
    </location>
</feature>
<evidence type="ECO:0000256" key="1">
    <source>
        <dbReference type="SAM" id="MobiDB-lite"/>
    </source>
</evidence>
<name>A0AAP0DPH2_9ASTR</name>
<feature type="compositionally biased region" description="Basic and acidic residues" evidence="1">
    <location>
        <begin position="155"/>
        <end position="166"/>
    </location>
</feature>
<feature type="compositionally biased region" description="Basic residues" evidence="1">
    <location>
        <begin position="313"/>
        <end position="322"/>
    </location>
</feature>
<evidence type="ECO:0000313" key="3">
    <source>
        <dbReference type="Proteomes" id="UP001408789"/>
    </source>
</evidence>
<dbReference type="EMBL" id="JBCNJP010000007">
    <property type="protein sequence ID" value="KAK9076352.1"/>
    <property type="molecule type" value="Genomic_DNA"/>
</dbReference>
<dbReference type="PANTHER" id="PTHR33472:SF1">
    <property type="entry name" value="EXTENSIN-RELATED"/>
    <property type="match status" value="1"/>
</dbReference>
<protein>
    <recommendedName>
        <fullName evidence="4">Vegetative cell wall protein gp1-like</fullName>
    </recommendedName>
</protein>
<dbReference type="Proteomes" id="UP001408789">
    <property type="component" value="Unassembled WGS sequence"/>
</dbReference>
<comment type="caution">
    <text evidence="2">The sequence shown here is derived from an EMBL/GenBank/DDBJ whole genome shotgun (WGS) entry which is preliminary data.</text>
</comment>
<accession>A0AAP0DPH2</accession>
<reference evidence="2 3" key="1">
    <citation type="submission" date="2024-04" db="EMBL/GenBank/DDBJ databases">
        <title>The reference genome of an endangered Asteraceae, Deinandra increscens subsp. villosa, native to the Central Coast of California.</title>
        <authorList>
            <person name="Guilliams M."/>
            <person name="Hasenstab-Lehman K."/>
            <person name="Meyer R."/>
            <person name="Mcevoy S."/>
        </authorList>
    </citation>
    <scope>NUCLEOTIDE SEQUENCE [LARGE SCALE GENOMIC DNA]</scope>
    <source>
        <tissue evidence="2">Leaf</tissue>
    </source>
</reference>
<sequence>MSSQQPPSSRPWLRLATMVRPPSPAAAPTKQSNQAPPPSRPPFIRPAFLPTAPPPRPTPSPPNPRPPPSFSAPPRSSPPTTPPQQSPLPQSSPPTTRAETPSSSPPRVLKPLEQTPPRMKQTGHPLPPSSPEQISPASTTIHPLSPLVLPSLKQKPYDEGTQEYKQKTMNSDAKFSGRHNGRVHTQNSTRASETHKKQWESEDVGKHIITIAGENKGAMMKITPFGDKKHDLGNNIHISRYNKPTTSNNAETDLEAKYKNQNSNPLRKTWVLNSNVQGVNNSIIKNSSINHNDPGIHLTLSTNSDRDSGFRSKEHKKGSIIP</sequence>
<feature type="compositionally biased region" description="Polar residues" evidence="1">
    <location>
        <begin position="131"/>
        <end position="142"/>
    </location>
</feature>
<feature type="region of interest" description="Disordered" evidence="1">
    <location>
        <begin position="1"/>
        <end position="201"/>
    </location>
</feature>
<evidence type="ECO:0008006" key="4">
    <source>
        <dbReference type="Google" id="ProtNLM"/>
    </source>
</evidence>
<keyword evidence="3" id="KW-1185">Reference proteome</keyword>
<dbReference type="PRINTS" id="PR01217">
    <property type="entry name" value="PRICHEXTENSN"/>
</dbReference>
<gene>
    <name evidence="2" type="ORF">SSX86_004686</name>
</gene>
<feature type="compositionally biased region" description="Basic and acidic residues" evidence="1">
    <location>
        <begin position="192"/>
        <end position="201"/>
    </location>
</feature>
<organism evidence="2 3">
    <name type="scientific">Deinandra increscens subsp. villosa</name>
    <dbReference type="NCBI Taxonomy" id="3103831"/>
    <lineage>
        <taxon>Eukaryota</taxon>
        <taxon>Viridiplantae</taxon>
        <taxon>Streptophyta</taxon>
        <taxon>Embryophyta</taxon>
        <taxon>Tracheophyta</taxon>
        <taxon>Spermatophyta</taxon>
        <taxon>Magnoliopsida</taxon>
        <taxon>eudicotyledons</taxon>
        <taxon>Gunneridae</taxon>
        <taxon>Pentapetalae</taxon>
        <taxon>asterids</taxon>
        <taxon>campanulids</taxon>
        <taxon>Asterales</taxon>
        <taxon>Asteraceae</taxon>
        <taxon>Asteroideae</taxon>
        <taxon>Heliantheae alliance</taxon>
        <taxon>Madieae</taxon>
        <taxon>Madiinae</taxon>
        <taxon>Deinandra</taxon>
    </lineage>
</organism>
<dbReference type="PANTHER" id="PTHR33472">
    <property type="entry name" value="OS01G0106600 PROTEIN"/>
    <property type="match status" value="1"/>
</dbReference>
<evidence type="ECO:0000313" key="2">
    <source>
        <dbReference type="EMBL" id="KAK9076352.1"/>
    </source>
</evidence>
<dbReference type="AlphaFoldDB" id="A0AAP0DPH2"/>